<dbReference type="PANTHER" id="PTHR36505:SF1">
    <property type="entry name" value="BLR1072 PROTEIN"/>
    <property type="match status" value="1"/>
</dbReference>
<dbReference type="Proteomes" id="UP001196068">
    <property type="component" value="Unassembled WGS sequence"/>
</dbReference>
<dbReference type="EMBL" id="JAAEDH010000044">
    <property type="protein sequence ID" value="MBR0657586.1"/>
    <property type="molecule type" value="Genomic_DNA"/>
</dbReference>
<proteinExistence type="predicted"/>
<evidence type="ECO:0000313" key="3">
    <source>
        <dbReference type="Proteomes" id="UP001196068"/>
    </source>
</evidence>
<comment type="caution">
    <text evidence="2">The sequence shown here is derived from an EMBL/GenBank/DDBJ whole genome shotgun (WGS) entry which is preliminary data.</text>
</comment>
<dbReference type="InterPro" id="IPR027275">
    <property type="entry name" value="PRC-brl_dom"/>
</dbReference>
<name>A0AAF1K0I2_9PROT</name>
<dbReference type="Pfam" id="PF05239">
    <property type="entry name" value="PRC"/>
    <property type="match status" value="1"/>
</dbReference>
<evidence type="ECO:0000313" key="2">
    <source>
        <dbReference type="EMBL" id="MBR0657586.1"/>
    </source>
</evidence>
<dbReference type="InterPro" id="IPR011033">
    <property type="entry name" value="PRC_barrel-like_sf"/>
</dbReference>
<feature type="domain" description="PRC-barrel" evidence="1">
    <location>
        <begin position="8"/>
        <end position="83"/>
    </location>
</feature>
<accession>A0AAF1K0I2</accession>
<keyword evidence="3" id="KW-1185">Reference proteome</keyword>
<dbReference type="SUPFAM" id="SSF50346">
    <property type="entry name" value="PRC-barrel domain"/>
    <property type="match status" value="1"/>
</dbReference>
<gene>
    <name evidence="2" type="ORF">GXW79_21100</name>
</gene>
<organism evidence="2 3">
    <name type="scientific">Plastoroseomonas arctica</name>
    <dbReference type="NCBI Taxonomy" id="1509237"/>
    <lineage>
        <taxon>Bacteria</taxon>
        <taxon>Pseudomonadati</taxon>
        <taxon>Pseudomonadota</taxon>
        <taxon>Alphaproteobacteria</taxon>
        <taxon>Acetobacterales</taxon>
        <taxon>Acetobacteraceae</taxon>
        <taxon>Plastoroseomonas</taxon>
    </lineage>
</organism>
<reference evidence="2" key="1">
    <citation type="submission" date="2020-01" db="EMBL/GenBank/DDBJ databases">
        <authorList>
            <person name="Rat A."/>
        </authorList>
    </citation>
    <scope>NUCLEOTIDE SEQUENCE</scope>
    <source>
        <strain evidence="2">LMG 28251</strain>
    </source>
</reference>
<dbReference type="AlphaFoldDB" id="A0AAF1K0I2"/>
<sequence length="132" mass="14500">MNDHSLISSDRVEGTSVYNTAGDKLGSIHTLMIEKTSGHVSYAVMSFGGFLGLGESYHPLPWNQLHYSTEHDGYVVALTEEQLKGGPRYETANESDWSRDNRSWPTVVDSYYGTAGADLGGVGPMADRTRRL</sequence>
<evidence type="ECO:0000259" key="1">
    <source>
        <dbReference type="Pfam" id="PF05239"/>
    </source>
</evidence>
<dbReference type="PANTHER" id="PTHR36505">
    <property type="entry name" value="BLR1072 PROTEIN"/>
    <property type="match status" value="1"/>
</dbReference>
<dbReference type="Gene3D" id="2.30.30.240">
    <property type="entry name" value="PRC-barrel domain"/>
    <property type="match status" value="1"/>
</dbReference>
<protein>
    <submittedName>
        <fullName evidence="2">PRC-barrel domain containing protein</fullName>
    </submittedName>
</protein>
<reference evidence="2" key="2">
    <citation type="journal article" date="2021" name="Syst. Appl. Microbiol.">
        <title>Roseomonas hellenica sp. nov., isolated from roots of wild-growing Alkanna tinctoria.</title>
        <authorList>
            <person name="Rat A."/>
            <person name="Naranjo H.D."/>
            <person name="Lebbe L."/>
            <person name="Cnockaert M."/>
            <person name="Krigas N."/>
            <person name="Grigoriadou K."/>
            <person name="Maloupa E."/>
            <person name="Willems A."/>
        </authorList>
    </citation>
    <scope>NUCLEOTIDE SEQUENCE</scope>
    <source>
        <strain evidence="2">LMG 28251</strain>
    </source>
</reference>